<sequence>MSSNEIGLLIFFGILDILLFVLAFTYKRKVSNESGSFGSPDNSGAFYMNVLSMTPYVVQKLWRFLLAFGLLALIVFVELKGHHVL</sequence>
<dbReference type="Proteomes" id="UP000037558">
    <property type="component" value="Unassembled WGS sequence"/>
</dbReference>
<dbReference type="EMBL" id="LILC01000002">
    <property type="protein sequence ID" value="KOO50875.1"/>
    <property type="molecule type" value="Genomic_DNA"/>
</dbReference>
<feature type="transmembrane region" description="Helical" evidence="1">
    <location>
        <begin position="61"/>
        <end position="79"/>
    </location>
</feature>
<comment type="caution">
    <text evidence="2">The sequence shown here is derived from an EMBL/GenBank/DDBJ whole genome shotgun (WGS) entry which is preliminary data.</text>
</comment>
<name>A0A0M0LIH0_9BACI</name>
<evidence type="ECO:0000256" key="1">
    <source>
        <dbReference type="SAM" id="Phobius"/>
    </source>
</evidence>
<proteinExistence type="predicted"/>
<dbReference type="PATRIC" id="fig|284581.3.peg.1072"/>
<evidence type="ECO:0000313" key="3">
    <source>
        <dbReference type="Proteomes" id="UP000037558"/>
    </source>
</evidence>
<keyword evidence="3" id="KW-1185">Reference proteome</keyword>
<accession>A0A0M0LIH0</accession>
<keyword evidence="1" id="KW-0812">Transmembrane</keyword>
<evidence type="ECO:0000313" key="2">
    <source>
        <dbReference type="EMBL" id="KOO50875.1"/>
    </source>
</evidence>
<reference evidence="3" key="1">
    <citation type="submission" date="2015-08" db="EMBL/GenBank/DDBJ databases">
        <title>Fjat-14210 dsm16467.</title>
        <authorList>
            <person name="Liu B."/>
            <person name="Wang J."/>
            <person name="Zhu Y."/>
            <person name="Liu G."/>
            <person name="Chen Q."/>
            <person name="Chen Z."/>
            <person name="Lan J."/>
            <person name="Che J."/>
            <person name="Ge C."/>
            <person name="Shi H."/>
            <person name="Pan Z."/>
            <person name="Liu X."/>
        </authorList>
    </citation>
    <scope>NUCLEOTIDE SEQUENCE [LARGE SCALE GENOMIC DNA]</scope>
    <source>
        <strain evidence="3">DSM 16467</strain>
    </source>
</reference>
<feature type="transmembrane region" description="Helical" evidence="1">
    <location>
        <begin position="6"/>
        <end position="26"/>
    </location>
</feature>
<keyword evidence="1" id="KW-1133">Transmembrane helix</keyword>
<gene>
    <name evidence="2" type="ORF">AMD01_03855</name>
</gene>
<organism evidence="2 3">
    <name type="scientific">Priestia koreensis</name>
    <dbReference type="NCBI Taxonomy" id="284581"/>
    <lineage>
        <taxon>Bacteria</taxon>
        <taxon>Bacillati</taxon>
        <taxon>Bacillota</taxon>
        <taxon>Bacilli</taxon>
        <taxon>Bacillales</taxon>
        <taxon>Bacillaceae</taxon>
        <taxon>Priestia</taxon>
    </lineage>
</organism>
<dbReference type="AlphaFoldDB" id="A0A0M0LIH0"/>
<keyword evidence="1" id="KW-0472">Membrane</keyword>
<protein>
    <submittedName>
        <fullName evidence="2">Uncharacterized protein</fullName>
    </submittedName>
</protein>